<dbReference type="EMBL" id="JADAQX010000062">
    <property type="protein sequence ID" value="KAF8822343.1"/>
    <property type="molecule type" value="Genomic_DNA"/>
</dbReference>
<evidence type="ECO:0000313" key="1">
    <source>
        <dbReference type="EMBL" id="KAF8822343.1"/>
    </source>
</evidence>
<reference evidence="1 2" key="1">
    <citation type="journal article" date="2020" name="bioRxiv">
        <title>Metabolic contributions of an alphaproteobacterial endosymbiont in the apicomplexan Cardiosporidium cionae.</title>
        <authorList>
            <person name="Hunter E.S."/>
            <person name="Paight C.J."/>
            <person name="Lane C.E."/>
        </authorList>
    </citation>
    <scope>NUCLEOTIDE SEQUENCE [LARGE SCALE GENOMIC DNA]</scope>
    <source>
        <strain evidence="1">ESH_2018</strain>
    </source>
</reference>
<keyword evidence="2" id="KW-1185">Reference proteome</keyword>
<accession>A0ABQ7JEB2</accession>
<protein>
    <submittedName>
        <fullName evidence="1">Uncharacterized protein</fullName>
    </submittedName>
</protein>
<dbReference type="Proteomes" id="UP000823046">
    <property type="component" value="Unassembled WGS sequence"/>
</dbReference>
<gene>
    <name evidence="1" type="ORF">IE077_003948</name>
</gene>
<proteinExistence type="predicted"/>
<comment type="caution">
    <text evidence="1">The sequence shown here is derived from an EMBL/GenBank/DDBJ whole genome shotgun (WGS) entry which is preliminary data.</text>
</comment>
<name>A0ABQ7JEB2_9APIC</name>
<evidence type="ECO:0000313" key="2">
    <source>
        <dbReference type="Proteomes" id="UP000823046"/>
    </source>
</evidence>
<sequence length="213" mass="23859">MSFPQCFLKRAAYFSCHGCRTLLSSANHFSKKDSSLAVAKRIPEHNSMFTTFFPVECQSKKFCSAAVEWRNVSSLSDDGSIFLQSKTLESGGSAISAVATLTSRGDINSIVPFENIEEKAEMLLTVYGRNRLFFSDDDIFGIIRFLQKPHLLEAVIKHPAIYSLKEFLLEHECELDETTTKFSERITELLCKQIAKRKENSTGSVGPILQSEG</sequence>
<organism evidence="1 2">
    <name type="scientific">Cardiosporidium cionae</name>
    <dbReference type="NCBI Taxonomy" id="476202"/>
    <lineage>
        <taxon>Eukaryota</taxon>
        <taxon>Sar</taxon>
        <taxon>Alveolata</taxon>
        <taxon>Apicomplexa</taxon>
        <taxon>Aconoidasida</taxon>
        <taxon>Nephromycida</taxon>
        <taxon>Cardiosporidium</taxon>
    </lineage>
</organism>